<organism evidence="1 2">
    <name type="scientific">Insulibacter thermoxylanivorax</name>
    <dbReference type="NCBI Taxonomy" id="2749268"/>
    <lineage>
        <taxon>Bacteria</taxon>
        <taxon>Bacillati</taxon>
        <taxon>Bacillota</taxon>
        <taxon>Bacilli</taxon>
        <taxon>Bacillales</taxon>
        <taxon>Paenibacillaceae</taxon>
        <taxon>Insulibacter</taxon>
    </lineage>
</organism>
<sequence>MDEIEALDIWPNLWRINKIVQPLKLVYRYEQMPSMHVGRVYVGEYRYDFNRIEV</sequence>
<reference evidence="1" key="2">
    <citation type="journal article" date="2021" name="Data Brief">
        <title>Draft genome sequence data of the facultative, thermophilic, xylanolytic bacterium Paenibacillus sp. strain DA-C8.</title>
        <authorList>
            <person name="Chhe C."/>
            <person name="Uke A."/>
            <person name="Baramee S."/>
            <person name="Ungkulpasvich U."/>
            <person name="Tachaapaikoon C."/>
            <person name="Pason P."/>
            <person name="Waeonukul R."/>
            <person name="Ratanakhanokchai K."/>
            <person name="Kosugi A."/>
        </authorList>
    </citation>
    <scope>NUCLEOTIDE SEQUENCE</scope>
    <source>
        <strain evidence="1">DA-C8</strain>
    </source>
</reference>
<gene>
    <name evidence="1" type="ORF">PRECH8_25660</name>
</gene>
<dbReference type="Proteomes" id="UP000654993">
    <property type="component" value="Unassembled WGS sequence"/>
</dbReference>
<evidence type="ECO:0000313" key="1">
    <source>
        <dbReference type="EMBL" id="GFR39270.1"/>
    </source>
</evidence>
<keyword evidence="2" id="KW-1185">Reference proteome</keyword>
<accession>A0A916QF03</accession>
<name>A0A916QF03_9BACL</name>
<comment type="caution">
    <text evidence="1">The sequence shown here is derived from an EMBL/GenBank/DDBJ whole genome shotgun (WGS) entry which is preliminary data.</text>
</comment>
<protein>
    <submittedName>
        <fullName evidence="1">Uncharacterized protein</fullName>
    </submittedName>
</protein>
<proteinExistence type="predicted"/>
<dbReference type="AlphaFoldDB" id="A0A916QF03"/>
<dbReference type="EMBL" id="BMAQ01000039">
    <property type="protein sequence ID" value="GFR39270.1"/>
    <property type="molecule type" value="Genomic_DNA"/>
</dbReference>
<evidence type="ECO:0000313" key="2">
    <source>
        <dbReference type="Proteomes" id="UP000654993"/>
    </source>
</evidence>
<reference evidence="1" key="1">
    <citation type="submission" date="2020-08" db="EMBL/GenBank/DDBJ databases">
        <authorList>
            <person name="Uke A."/>
            <person name="Chhe C."/>
            <person name="Baramee S."/>
            <person name="Kosugi A."/>
        </authorList>
    </citation>
    <scope>NUCLEOTIDE SEQUENCE</scope>
    <source>
        <strain evidence="1">DA-C8</strain>
    </source>
</reference>